<comment type="caution">
    <text evidence="1">The sequence shown here is derived from an EMBL/GenBank/DDBJ whole genome shotgun (WGS) entry which is preliminary data.</text>
</comment>
<dbReference type="EMBL" id="LAZR01036518">
    <property type="protein sequence ID" value="KKL24633.1"/>
    <property type="molecule type" value="Genomic_DNA"/>
</dbReference>
<gene>
    <name evidence="1" type="ORF">LCGC14_2413400</name>
</gene>
<evidence type="ECO:0000313" key="1">
    <source>
        <dbReference type="EMBL" id="KKL24633.1"/>
    </source>
</evidence>
<proteinExistence type="predicted"/>
<name>A0A0F9EL68_9ZZZZ</name>
<protein>
    <submittedName>
        <fullName evidence="1">Uncharacterized protein</fullName>
    </submittedName>
</protein>
<reference evidence="1" key="1">
    <citation type="journal article" date="2015" name="Nature">
        <title>Complex archaea that bridge the gap between prokaryotes and eukaryotes.</title>
        <authorList>
            <person name="Spang A."/>
            <person name="Saw J.H."/>
            <person name="Jorgensen S.L."/>
            <person name="Zaremba-Niedzwiedzka K."/>
            <person name="Martijn J."/>
            <person name="Lind A.E."/>
            <person name="van Eijk R."/>
            <person name="Schleper C."/>
            <person name="Guy L."/>
            <person name="Ettema T.J."/>
        </authorList>
    </citation>
    <scope>NUCLEOTIDE SEQUENCE</scope>
</reference>
<sequence length="90" mass="10603">MIRFKGGKISFRYKERPFDEPRYGVRSARVIEAIVSIGETFYVGEACCHPYLDNFCKEFGRKLALTRAIAQLDRHPYRTTIWKAYHGRNE</sequence>
<dbReference type="AlphaFoldDB" id="A0A0F9EL68"/>
<accession>A0A0F9EL68</accession>
<organism evidence="1">
    <name type="scientific">marine sediment metagenome</name>
    <dbReference type="NCBI Taxonomy" id="412755"/>
    <lineage>
        <taxon>unclassified sequences</taxon>
        <taxon>metagenomes</taxon>
        <taxon>ecological metagenomes</taxon>
    </lineage>
</organism>